<dbReference type="PANTHER" id="PTHR12837">
    <property type="entry name" value="POLY ADP-RIBOSE GLYCOHYDROLASE"/>
    <property type="match status" value="1"/>
</dbReference>
<comment type="similarity">
    <text evidence="1">Belongs to the poly(ADP-ribose) glycohydrolase family.</text>
</comment>
<feature type="binding site" evidence="5">
    <location>
        <position position="137"/>
    </location>
    <ligand>
        <name>substrate</name>
    </ligand>
</feature>
<feature type="active site" evidence="4">
    <location>
        <position position="120"/>
    </location>
</feature>
<evidence type="ECO:0000259" key="9">
    <source>
        <dbReference type="Pfam" id="PF20811"/>
    </source>
</evidence>
<dbReference type="InterPro" id="IPR007724">
    <property type="entry name" value="Poly_GlycHdrlase"/>
</dbReference>
<dbReference type="Pfam" id="PF20811">
    <property type="entry name" value="PARG_cat_N"/>
    <property type="match status" value="1"/>
</dbReference>
<evidence type="ECO:0000256" key="5">
    <source>
        <dbReference type="PIRSR" id="PIRSR607724-2"/>
    </source>
</evidence>
<evidence type="ECO:0000259" key="8">
    <source>
        <dbReference type="Pfam" id="PF05028"/>
    </source>
</evidence>
<feature type="chain" id="PRO_5044777675" description="poly(ADP-ribose) glycohydrolase" evidence="7">
    <location>
        <begin position="21"/>
        <end position="375"/>
    </location>
</feature>
<feature type="binding site" evidence="5">
    <location>
        <position position="123"/>
    </location>
    <ligand>
        <name>substrate</name>
    </ligand>
</feature>
<dbReference type="Proteomes" id="UP001626550">
    <property type="component" value="Unassembled WGS sequence"/>
</dbReference>
<dbReference type="GO" id="GO:0004649">
    <property type="term" value="F:poly(ADP-ribose) glycohydrolase activity"/>
    <property type="evidence" value="ECO:0007669"/>
    <property type="project" value="UniProtKB-EC"/>
</dbReference>
<feature type="region of interest" description="Disordered" evidence="6">
    <location>
        <begin position="351"/>
        <end position="375"/>
    </location>
</feature>
<feature type="binding site" evidence="5">
    <location>
        <position position="178"/>
    </location>
    <ligand>
        <name>substrate</name>
    </ligand>
</feature>
<protein>
    <recommendedName>
        <fullName evidence="2">poly(ADP-ribose) glycohydrolase</fullName>
        <ecNumber evidence="2">3.2.1.143</ecNumber>
    </recommendedName>
</protein>
<dbReference type="AlphaFoldDB" id="A0ABD2Q0B9"/>
<comment type="caution">
    <text evidence="10">The sequence shown here is derived from an EMBL/GenBank/DDBJ whole genome shotgun (WGS) entry which is preliminary data.</text>
</comment>
<evidence type="ECO:0000256" key="4">
    <source>
        <dbReference type="PIRSR" id="PIRSR607724-1"/>
    </source>
</evidence>
<feature type="domain" description="PARG helical" evidence="9">
    <location>
        <begin position="1"/>
        <end position="68"/>
    </location>
</feature>
<evidence type="ECO:0000256" key="3">
    <source>
        <dbReference type="ARBA" id="ARBA00022801"/>
    </source>
</evidence>
<feature type="active site" evidence="4">
    <location>
        <position position="139"/>
    </location>
</feature>
<evidence type="ECO:0000313" key="11">
    <source>
        <dbReference type="Proteomes" id="UP001626550"/>
    </source>
</evidence>
<keyword evidence="3" id="KW-0378">Hydrolase</keyword>
<dbReference type="EC" id="3.2.1.143" evidence="2"/>
<proteinExistence type="inferred from homology"/>
<sequence length="375" mass="42017">MSSEQCATLLALMAIGAVEQTPGGCSVSFHNLYGKDKTNQNSQKLKCLLGYFEAFRASTVNSLVSFYRNFAPKAIVYRGDAFMSVRVETYLKDRYGQPIGLMDERFENSPKTGWKYSYVDFANALIGGGVLGRGMVQEEILFLEHPECIVARCLCAKMAPSEAIIIKGVRNWNHGHGYGSSYKYNGSSAQDPVPCDNRGFLMRTFICIDAQYFGNSKLKPNQYKSAAIFRELKKAYAGFSSVGVTEEIVTGNWGCGVFGGDSMLKACIQILAANRAKRTALHFCCYTDDKLFRQLKDLNHHLYYNKYSEDLYLKALLLCGAACARTRTLFDITIGFIPTLERLKSEQARRIKAAKARQNKAAKATQNKKPRTRRR</sequence>
<keyword evidence="11" id="KW-1185">Reference proteome</keyword>
<evidence type="ECO:0000256" key="2">
    <source>
        <dbReference type="ARBA" id="ARBA00012255"/>
    </source>
</evidence>
<feature type="domain" description="PARG catalytic Macro" evidence="8">
    <location>
        <begin position="116"/>
        <end position="291"/>
    </location>
</feature>
<accession>A0ABD2Q0B9</accession>
<dbReference type="Pfam" id="PF05028">
    <property type="entry name" value="PARG_cat_C"/>
    <property type="match status" value="1"/>
</dbReference>
<evidence type="ECO:0000313" key="10">
    <source>
        <dbReference type="EMBL" id="KAL3312161.1"/>
    </source>
</evidence>
<evidence type="ECO:0000256" key="6">
    <source>
        <dbReference type="SAM" id="MobiDB-lite"/>
    </source>
</evidence>
<dbReference type="PANTHER" id="PTHR12837:SF0">
    <property type="entry name" value="POLY(ADP-RIBOSE) GLYCOHYDROLASE"/>
    <property type="match status" value="1"/>
</dbReference>
<feature type="active site" evidence="4">
    <location>
        <position position="138"/>
    </location>
</feature>
<name>A0ABD2Q0B9_9PLAT</name>
<feature type="signal peptide" evidence="7">
    <location>
        <begin position="1"/>
        <end position="20"/>
    </location>
</feature>
<reference evidence="10 11" key="1">
    <citation type="submission" date="2024-11" db="EMBL/GenBank/DDBJ databases">
        <title>Adaptive evolution of stress response genes in parasites aligns with host niche diversity.</title>
        <authorList>
            <person name="Hahn C."/>
            <person name="Resl P."/>
        </authorList>
    </citation>
    <scope>NUCLEOTIDE SEQUENCE [LARGE SCALE GENOMIC DNA]</scope>
    <source>
        <strain evidence="10">EGGRZ-B1_66</strain>
        <tissue evidence="10">Body</tissue>
    </source>
</reference>
<evidence type="ECO:0000256" key="1">
    <source>
        <dbReference type="ARBA" id="ARBA00009545"/>
    </source>
</evidence>
<evidence type="ECO:0000256" key="7">
    <source>
        <dbReference type="SAM" id="SignalP"/>
    </source>
</evidence>
<keyword evidence="7" id="KW-0732">Signal</keyword>
<dbReference type="InterPro" id="IPR048362">
    <property type="entry name" value="PARG_helical"/>
</dbReference>
<organism evidence="10 11">
    <name type="scientific">Cichlidogyrus casuarinus</name>
    <dbReference type="NCBI Taxonomy" id="1844966"/>
    <lineage>
        <taxon>Eukaryota</taxon>
        <taxon>Metazoa</taxon>
        <taxon>Spiralia</taxon>
        <taxon>Lophotrochozoa</taxon>
        <taxon>Platyhelminthes</taxon>
        <taxon>Monogenea</taxon>
        <taxon>Monopisthocotylea</taxon>
        <taxon>Dactylogyridea</taxon>
        <taxon>Ancyrocephalidae</taxon>
        <taxon>Cichlidogyrus</taxon>
    </lineage>
</organism>
<gene>
    <name evidence="10" type="ORF">Ciccas_009249</name>
</gene>
<dbReference type="InterPro" id="IPR046372">
    <property type="entry name" value="PARG_cat_C"/>
</dbReference>
<dbReference type="EMBL" id="JBJKFK010001820">
    <property type="protein sequence ID" value="KAL3312161.1"/>
    <property type="molecule type" value="Genomic_DNA"/>
</dbReference>